<protein>
    <submittedName>
        <fullName evidence="7">23S rRNA (Uracil(1939)-C(5))-methyltransferase RlmD</fullName>
        <ecNumber evidence="7">2.1.1.190</ecNumber>
    </submittedName>
</protein>
<keyword evidence="8" id="KW-1185">Reference proteome</keyword>
<dbReference type="Pfam" id="PF05958">
    <property type="entry name" value="tRNA_U5-meth_tr"/>
    <property type="match status" value="1"/>
</dbReference>
<dbReference type="InterPro" id="IPR030391">
    <property type="entry name" value="MeTrfase_TrmA_CS"/>
</dbReference>
<dbReference type="EMBL" id="JAHDYS010000001">
    <property type="protein sequence ID" value="MBT1070373.1"/>
    <property type="molecule type" value="Genomic_DNA"/>
</dbReference>
<feature type="compositionally biased region" description="Basic residues" evidence="6">
    <location>
        <begin position="1"/>
        <end position="10"/>
    </location>
</feature>
<comment type="caution">
    <text evidence="7">The sequence shown here is derived from an EMBL/GenBank/DDBJ whole genome shotgun (WGS) entry which is preliminary data.</text>
</comment>
<dbReference type="PROSITE" id="PS01230">
    <property type="entry name" value="TRMA_1"/>
    <property type="match status" value="1"/>
</dbReference>
<keyword evidence="2 4" id="KW-0808">Transferase</keyword>
<dbReference type="PANTHER" id="PTHR11061:SF30">
    <property type="entry name" value="TRNA (URACIL(54)-C(5))-METHYLTRANSFERASE"/>
    <property type="match status" value="1"/>
</dbReference>
<dbReference type="SUPFAM" id="SSF50249">
    <property type="entry name" value="Nucleic acid-binding proteins"/>
    <property type="match status" value="1"/>
</dbReference>
<sequence length="476" mass="53027">MKKKDSRRKQSAPTSREEGPTLARKSILDVEISGLDEEGYGISCSETHALRIAGGMPGDKVRVGIDHVAQRIAFGHIKKILEVSPVRSKRPPCTKNALCLGCPLISMKYRFQTEWKQNHIALQLRQYRELEGITLHPLLSPLRLIHYRTTARLVIAGKHSEPYIGIFRRSSHDVFDLTDCPIHHPLVNRVVEVVRKGITKLKVPVYNPRSKMGLLRYLVVRVSEHENKAMVVFVTAERSFNEIHHLGKFVRAELPEVEVVAQNVNSSEGNVIMGPTDHFLTPKHHLTERIGNVALMISPRSFFQVNRDGARLIYDKVREWSCLTGRETVLDLYCGIGGIALSLASDAAKVIGIEVVDAAVADAQKNARLNGISNCTFEAGDAGDLLEDIASDGEDVDVVVLNPPRKGCDELVLRRVTALKPGILIYVSCSPQTLARDISLLKILGYTCKELQPVDMFPQTMHVETVARFEQTDKTT</sequence>
<name>A0ABS5U3Y5_9BACT</name>
<accession>A0ABS5U3Y5</accession>
<dbReference type="PROSITE" id="PS51687">
    <property type="entry name" value="SAM_MT_RNA_M5U"/>
    <property type="match status" value="1"/>
</dbReference>
<evidence type="ECO:0000256" key="3">
    <source>
        <dbReference type="ARBA" id="ARBA00022691"/>
    </source>
</evidence>
<dbReference type="GO" id="GO:0008168">
    <property type="term" value="F:methyltransferase activity"/>
    <property type="evidence" value="ECO:0007669"/>
    <property type="project" value="UniProtKB-KW"/>
</dbReference>
<dbReference type="InterPro" id="IPR029063">
    <property type="entry name" value="SAM-dependent_MTases_sf"/>
</dbReference>
<dbReference type="Proteomes" id="UP000784128">
    <property type="component" value="Unassembled WGS sequence"/>
</dbReference>
<keyword evidence="1 4" id="KW-0489">Methyltransferase</keyword>
<evidence type="ECO:0000256" key="6">
    <source>
        <dbReference type="SAM" id="MobiDB-lite"/>
    </source>
</evidence>
<feature type="region of interest" description="Disordered" evidence="6">
    <location>
        <begin position="1"/>
        <end position="21"/>
    </location>
</feature>
<evidence type="ECO:0000256" key="5">
    <source>
        <dbReference type="PROSITE-ProRule" id="PRU10015"/>
    </source>
</evidence>
<feature type="binding site" evidence="4">
    <location>
        <position position="354"/>
    </location>
    <ligand>
        <name>S-adenosyl-L-methionine</name>
        <dbReference type="ChEBI" id="CHEBI:59789"/>
    </ligand>
</feature>
<dbReference type="InterPro" id="IPR010280">
    <property type="entry name" value="U5_MeTrfase_fam"/>
</dbReference>
<gene>
    <name evidence="7" type="primary">rlmD</name>
    <name evidence="7" type="ORF">KJB30_01115</name>
</gene>
<evidence type="ECO:0000313" key="7">
    <source>
        <dbReference type="EMBL" id="MBT1070373.1"/>
    </source>
</evidence>
<dbReference type="PANTHER" id="PTHR11061">
    <property type="entry name" value="RNA M5U METHYLTRANSFERASE"/>
    <property type="match status" value="1"/>
</dbReference>
<dbReference type="Gene3D" id="2.40.50.140">
    <property type="entry name" value="Nucleic acid-binding proteins"/>
    <property type="match status" value="1"/>
</dbReference>
<reference evidence="7 8" key="1">
    <citation type="submission" date="2021-05" db="EMBL/GenBank/DDBJ databases">
        <title>The draft genome of Geobacter chapellei DSM 13688.</title>
        <authorList>
            <person name="Xu Z."/>
            <person name="Masuda Y."/>
            <person name="Itoh H."/>
            <person name="Senoo K."/>
        </authorList>
    </citation>
    <scope>NUCLEOTIDE SEQUENCE [LARGE SCALE GENOMIC DNA]</scope>
    <source>
        <strain evidence="7 8">DSM 13688</strain>
    </source>
</reference>
<dbReference type="SUPFAM" id="SSF53335">
    <property type="entry name" value="S-adenosyl-L-methionine-dependent methyltransferases"/>
    <property type="match status" value="1"/>
</dbReference>
<evidence type="ECO:0000256" key="1">
    <source>
        <dbReference type="ARBA" id="ARBA00022603"/>
    </source>
</evidence>
<dbReference type="Gene3D" id="3.40.50.150">
    <property type="entry name" value="Vaccinia Virus protein VP39"/>
    <property type="match status" value="1"/>
</dbReference>
<feature type="active site" evidence="5">
    <location>
        <position position="429"/>
    </location>
</feature>
<organism evidence="7 8">
    <name type="scientific">Pelotalea chapellei</name>
    <dbReference type="NCBI Taxonomy" id="44671"/>
    <lineage>
        <taxon>Bacteria</taxon>
        <taxon>Pseudomonadati</taxon>
        <taxon>Thermodesulfobacteriota</taxon>
        <taxon>Desulfuromonadia</taxon>
        <taxon>Geobacterales</taxon>
        <taxon>Geobacteraceae</taxon>
        <taxon>Pelotalea</taxon>
    </lineage>
</organism>
<dbReference type="CDD" id="cd02440">
    <property type="entry name" value="AdoMet_MTases"/>
    <property type="match status" value="1"/>
</dbReference>
<dbReference type="InterPro" id="IPR030390">
    <property type="entry name" value="MeTrfase_TrmA_AS"/>
</dbReference>
<evidence type="ECO:0000313" key="8">
    <source>
        <dbReference type="Proteomes" id="UP000784128"/>
    </source>
</evidence>
<dbReference type="InterPro" id="IPR012340">
    <property type="entry name" value="NA-bd_OB-fold"/>
</dbReference>
<proteinExistence type="inferred from homology"/>
<dbReference type="NCBIfam" id="TIGR00479">
    <property type="entry name" value="rumA"/>
    <property type="match status" value="1"/>
</dbReference>
<feature type="binding site" evidence="4">
    <location>
        <position position="402"/>
    </location>
    <ligand>
        <name>S-adenosyl-L-methionine</name>
        <dbReference type="ChEBI" id="CHEBI:59789"/>
    </ligand>
</feature>
<evidence type="ECO:0000256" key="4">
    <source>
        <dbReference type="PROSITE-ProRule" id="PRU01024"/>
    </source>
</evidence>
<dbReference type="EC" id="2.1.1.190" evidence="7"/>
<dbReference type="RefSeq" id="WP_214296075.1">
    <property type="nucleotide sequence ID" value="NZ_JAHDYS010000001.1"/>
</dbReference>
<feature type="binding site" evidence="4">
    <location>
        <position position="333"/>
    </location>
    <ligand>
        <name>S-adenosyl-L-methionine</name>
        <dbReference type="ChEBI" id="CHEBI:59789"/>
    </ligand>
</feature>
<comment type="similarity">
    <text evidence="4">Belongs to the class I-like SAM-binding methyltransferase superfamily. RNA M5U methyltransferase family.</text>
</comment>
<dbReference type="Gene3D" id="2.40.50.1070">
    <property type="match status" value="1"/>
</dbReference>
<keyword evidence="3 4" id="KW-0949">S-adenosyl-L-methionine</keyword>
<feature type="binding site" evidence="4">
    <location>
        <position position="304"/>
    </location>
    <ligand>
        <name>S-adenosyl-L-methionine</name>
        <dbReference type="ChEBI" id="CHEBI:59789"/>
    </ligand>
</feature>
<dbReference type="PROSITE" id="PS01231">
    <property type="entry name" value="TRMA_2"/>
    <property type="match status" value="1"/>
</dbReference>
<dbReference type="GO" id="GO:0032259">
    <property type="term" value="P:methylation"/>
    <property type="evidence" value="ECO:0007669"/>
    <property type="project" value="UniProtKB-KW"/>
</dbReference>
<evidence type="ECO:0000256" key="2">
    <source>
        <dbReference type="ARBA" id="ARBA00022679"/>
    </source>
</evidence>
<feature type="active site" description="Nucleophile" evidence="4">
    <location>
        <position position="429"/>
    </location>
</feature>